<dbReference type="PROSITE" id="PS50011">
    <property type="entry name" value="PROTEIN_KINASE_DOM"/>
    <property type="match status" value="1"/>
</dbReference>
<dbReference type="EMBL" id="JASMQC010000003">
    <property type="protein sequence ID" value="KAK1946780.1"/>
    <property type="molecule type" value="Genomic_DNA"/>
</dbReference>
<dbReference type="PROSITE" id="PS50119">
    <property type="entry name" value="ZF_BBOX"/>
    <property type="match status" value="1"/>
</dbReference>
<dbReference type="Pfam" id="PF09423">
    <property type="entry name" value="PhoD"/>
    <property type="match status" value="1"/>
</dbReference>
<keyword evidence="9" id="KW-1185">Reference proteome</keyword>
<dbReference type="SUPFAM" id="SSF56112">
    <property type="entry name" value="Protein kinase-like (PK-like)"/>
    <property type="match status" value="1"/>
</dbReference>
<keyword evidence="3" id="KW-0863">Zinc-finger</keyword>
<keyword evidence="8" id="KW-0418">Kinase</keyword>
<comment type="caution">
    <text evidence="8">The sequence shown here is derived from an EMBL/GenBank/DDBJ whole genome shotgun (WGS) entry which is preliminary data.</text>
</comment>
<gene>
    <name evidence="8" type="ORF">P3T76_002332</name>
</gene>
<evidence type="ECO:0000259" key="7">
    <source>
        <dbReference type="PROSITE" id="PS50119"/>
    </source>
</evidence>
<dbReference type="InterPro" id="IPR001660">
    <property type="entry name" value="SAM"/>
</dbReference>
<dbReference type="InterPro" id="IPR000315">
    <property type="entry name" value="Znf_B-box"/>
</dbReference>
<feature type="transmembrane region" description="Helical" evidence="5">
    <location>
        <begin position="1173"/>
        <end position="1190"/>
    </location>
</feature>
<feature type="domain" description="B box-type" evidence="7">
    <location>
        <begin position="40"/>
        <end position="86"/>
    </location>
</feature>
<dbReference type="SUPFAM" id="SSF47769">
    <property type="entry name" value="SAM/Pointed domain"/>
    <property type="match status" value="1"/>
</dbReference>
<proteinExistence type="predicted"/>
<evidence type="ECO:0000256" key="3">
    <source>
        <dbReference type="PROSITE-ProRule" id="PRU00024"/>
    </source>
</evidence>
<dbReference type="SUPFAM" id="SSF56300">
    <property type="entry name" value="Metallo-dependent phosphatases"/>
    <property type="match status" value="1"/>
</dbReference>
<evidence type="ECO:0000256" key="1">
    <source>
        <dbReference type="ARBA" id="ARBA00022741"/>
    </source>
</evidence>
<evidence type="ECO:0000259" key="6">
    <source>
        <dbReference type="PROSITE" id="PS50011"/>
    </source>
</evidence>
<feature type="domain" description="Protein kinase" evidence="6">
    <location>
        <begin position="318"/>
        <end position="604"/>
    </location>
</feature>
<keyword evidence="8" id="KW-0808">Transferase</keyword>
<dbReference type="PANTHER" id="PTHR45832:SF6">
    <property type="entry name" value="PROTEIN KINASE DOMAIN-CONTAINING PROTEIN"/>
    <property type="match status" value="1"/>
</dbReference>
<dbReference type="Gene3D" id="3.30.200.20">
    <property type="entry name" value="Phosphorylase Kinase, domain 1"/>
    <property type="match status" value="1"/>
</dbReference>
<evidence type="ECO:0000313" key="8">
    <source>
        <dbReference type="EMBL" id="KAK1946780.1"/>
    </source>
</evidence>
<dbReference type="InterPro" id="IPR013761">
    <property type="entry name" value="SAM/pointed_sf"/>
</dbReference>
<dbReference type="Pfam" id="PF00069">
    <property type="entry name" value="Pkinase"/>
    <property type="match status" value="1"/>
</dbReference>
<keyword evidence="3" id="KW-0862">Zinc</keyword>
<evidence type="ECO:0000256" key="5">
    <source>
        <dbReference type="SAM" id="Phobius"/>
    </source>
</evidence>
<organism evidence="8 9">
    <name type="scientific">Phytophthora citrophthora</name>
    <dbReference type="NCBI Taxonomy" id="4793"/>
    <lineage>
        <taxon>Eukaryota</taxon>
        <taxon>Sar</taxon>
        <taxon>Stramenopiles</taxon>
        <taxon>Oomycota</taxon>
        <taxon>Peronosporomycetes</taxon>
        <taxon>Peronosporales</taxon>
        <taxon>Peronosporaceae</taxon>
        <taxon>Phytophthora</taxon>
    </lineage>
</organism>
<dbReference type="GO" id="GO:0004672">
    <property type="term" value="F:protein kinase activity"/>
    <property type="evidence" value="ECO:0007669"/>
    <property type="project" value="InterPro"/>
</dbReference>
<accession>A0AAD9GXD3</accession>
<reference evidence="8" key="1">
    <citation type="submission" date="2023-08" db="EMBL/GenBank/DDBJ databases">
        <title>Reference Genome Resource for the Citrus Pathogen Phytophthora citrophthora.</title>
        <authorList>
            <person name="Moller H."/>
            <person name="Coetzee B."/>
            <person name="Rose L.J."/>
            <person name="Van Niekerk J.M."/>
        </authorList>
    </citation>
    <scope>NUCLEOTIDE SEQUENCE</scope>
    <source>
        <strain evidence="8">STE-U-9442</strain>
    </source>
</reference>
<dbReference type="AlphaFoldDB" id="A0AAD9GXD3"/>
<dbReference type="Gene3D" id="1.10.150.50">
    <property type="entry name" value="Transcription Factor, Ets-1"/>
    <property type="match status" value="1"/>
</dbReference>
<dbReference type="SMART" id="SM00336">
    <property type="entry name" value="BBOX"/>
    <property type="match status" value="1"/>
</dbReference>
<dbReference type="Proteomes" id="UP001259832">
    <property type="component" value="Unassembled WGS sequence"/>
</dbReference>
<dbReference type="Gene3D" id="3.60.21.70">
    <property type="entry name" value="PhoD-like phosphatase"/>
    <property type="match status" value="1"/>
</dbReference>
<evidence type="ECO:0000313" key="9">
    <source>
        <dbReference type="Proteomes" id="UP001259832"/>
    </source>
</evidence>
<dbReference type="InterPro" id="IPR051931">
    <property type="entry name" value="PAK3-like"/>
</dbReference>
<keyword evidence="3" id="KW-0479">Metal-binding</keyword>
<dbReference type="Gene3D" id="1.10.510.10">
    <property type="entry name" value="Transferase(Phosphotransferase) domain 1"/>
    <property type="match status" value="1"/>
</dbReference>
<keyword evidence="5" id="KW-1133">Transmembrane helix</keyword>
<dbReference type="GO" id="GO:0008270">
    <property type="term" value="F:zinc ion binding"/>
    <property type="evidence" value="ECO:0007669"/>
    <property type="project" value="UniProtKB-KW"/>
</dbReference>
<protein>
    <submittedName>
        <fullName evidence="8">Mitogen-activated protein kinase kinase 1a</fullName>
    </submittedName>
</protein>
<keyword evidence="5" id="KW-0812">Transmembrane</keyword>
<dbReference type="InterPro" id="IPR038607">
    <property type="entry name" value="PhoD-like_sf"/>
</dbReference>
<dbReference type="CDD" id="cd19757">
    <property type="entry name" value="Bbox1"/>
    <property type="match status" value="1"/>
</dbReference>
<evidence type="ECO:0000256" key="2">
    <source>
        <dbReference type="ARBA" id="ARBA00022840"/>
    </source>
</evidence>
<name>A0AAD9GXD3_9STRA</name>
<dbReference type="PROSITE" id="PS00107">
    <property type="entry name" value="PROTEIN_KINASE_ATP"/>
    <property type="match status" value="1"/>
</dbReference>
<dbReference type="CDD" id="cd07389">
    <property type="entry name" value="MPP_PhoD"/>
    <property type="match status" value="1"/>
</dbReference>
<feature type="binding site" evidence="4">
    <location>
        <position position="347"/>
    </location>
    <ligand>
        <name>ATP</name>
        <dbReference type="ChEBI" id="CHEBI:30616"/>
    </ligand>
</feature>
<keyword evidence="1 4" id="KW-0547">Nucleotide-binding</keyword>
<sequence length="1204" mass="133190">MMKIPVAATDAHVHGFVRGTDTTLALDLHDNQSPVLSRSSQPSECDECEQRLAQVTCDDCGLVYCAQCDTHRHRKGKLQLHQRVRITRKKTEVPEHSEIQVEAANSTAKWKICDVCKWLEEHDLELFVEEAQRQKVTGATLLSSHGLEQFLDAATGVSRGHKKKLQREVHKLQISAQNEKISPVPTPSPPIPRTSNSMRRIGLNLCVDVEPVAAKPPPRRATNLQIDVSENDRGVISAPKRTAAGRPSAAALGLDIGQVKKEEKAVAASFDFSATGRLQTQGFEIDTRGIANVPFAPQQHQAEKKSASAESISTKDYLLILEELGHGAGGKVYKALYMPTFRLVAVKVIRVYDQKKRHQMVRELKSLYVNFVPLATATFPSSSAATSSAAQAACEELVVFYDAYTNPEVGSVSIVLEYMDGGSLEDYVQSTSENNQGKPGCLSEKDIANVAACGLKGLAFLHEHHQLHRDIKLSNMLINHQGQVKISDFGISRDLESTLAKATTFTGTLLYMAPERISGGMYSYPSDLWSFGLSIMACAIGKLPVPTKDGYWGVVHAVQEQPSPRLEDYGDHFSPELCDFLAKCLQKNPMYRPPAAGLLEHPFITKNYSPREQANVRLSREQPLTLKALERSRQEMRNIAEKAENWCREHTESLQRLSVISESRDALESSNHAKVEALARQLRLPTDEGLLAALLLSTAVTTFLSVLPQAIGDPCLPSDVLWLWSGALSSRSITFKFGLREGHNCVDSDFVLYAFPELLDGEKPHSAIATCSGVDGGEVGDGEVTSPSSFDTPKVKECILSDLPHSDREYRYELTLLRSGEVVKTGSFTTPKEEGESFNYRVAFASCADELSDPKVFEEIRKEKALFFMHTGDLHYHNLEVNSVSAFRDGYDSMFASPAGQAMLAMDVPFAYMWDDHDFGPDNSDSTASGRNASVQAYHEFVPHYPLIGGRSRSNTVHQAFTIGRVRYLLTDLRSARTPNTAPAAPTKTVLGKKQKVWFKSELVRATSDPNIRLIIWINTMPWLDDERKWGHFVHEQQELVNFIKGHGLNKWVPIVIVSGDAHMLAVDDGSHSPGNLTVLHAAAMGRPGSIKGGPYSHGAFPGSGQYAVMDVTDEGGKNGRVCLYYRGMNIYKGMLVEFDTCHPERTPPVTPYYPPPIPVRIMMRVFKKAKRYTGTAACVVVTLVALLVYRSRRQHAVHTKKHS</sequence>
<dbReference type="GO" id="GO:0005524">
    <property type="term" value="F:ATP binding"/>
    <property type="evidence" value="ECO:0007669"/>
    <property type="project" value="UniProtKB-UniRule"/>
</dbReference>
<dbReference type="InterPro" id="IPR018946">
    <property type="entry name" value="PhoD-like_MPP"/>
</dbReference>
<evidence type="ECO:0000256" key="4">
    <source>
        <dbReference type="PROSITE-ProRule" id="PRU10141"/>
    </source>
</evidence>
<dbReference type="InterPro" id="IPR029052">
    <property type="entry name" value="Metallo-depent_PP-like"/>
</dbReference>
<dbReference type="InterPro" id="IPR017441">
    <property type="entry name" value="Protein_kinase_ATP_BS"/>
</dbReference>
<dbReference type="SMART" id="SM00220">
    <property type="entry name" value="S_TKc"/>
    <property type="match status" value="1"/>
</dbReference>
<keyword evidence="5" id="KW-0472">Membrane</keyword>
<dbReference type="InterPro" id="IPR011009">
    <property type="entry name" value="Kinase-like_dom_sf"/>
</dbReference>
<dbReference type="SMART" id="SM00454">
    <property type="entry name" value="SAM"/>
    <property type="match status" value="1"/>
</dbReference>
<keyword evidence="2 4" id="KW-0067">ATP-binding</keyword>
<dbReference type="PANTHER" id="PTHR45832">
    <property type="entry name" value="SERINE/THREONINE-PROTEIN KINASE SAMKA-RELATED-RELATED"/>
    <property type="match status" value="1"/>
</dbReference>
<dbReference type="InterPro" id="IPR000719">
    <property type="entry name" value="Prot_kinase_dom"/>
</dbReference>